<reference evidence="2" key="1">
    <citation type="submission" date="2021-06" db="EMBL/GenBank/DDBJ databases">
        <authorList>
            <person name="Kallberg Y."/>
            <person name="Tangrot J."/>
            <person name="Rosling A."/>
        </authorList>
    </citation>
    <scope>NUCLEOTIDE SEQUENCE</scope>
    <source>
        <strain evidence="2">MA453B</strain>
    </source>
</reference>
<organism evidence="2 3">
    <name type="scientific">Dentiscutata erythropus</name>
    <dbReference type="NCBI Taxonomy" id="1348616"/>
    <lineage>
        <taxon>Eukaryota</taxon>
        <taxon>Fungi</taxon>
        <taxon>Fungi incertae sedis</taxon>
        <taxon>Mucoromycota</taxon>
        <taxon>Glomeromycotina</taxon>
        <taxon>Glomeromycetes</taxon>
        <taxon>Diversisporales</taxon>
        <taxon>Gigasporaceae</taxon>
        <taxon>Dentiscutata</taxon>
    </lineage>
</organism>
<feature type="region of interest" description="Disordered" evidence="1">
    <location>
        <begin position="1"/>
        <end position="22"/>
    </location>
</feature>
<dbReference type="EMBL" id="CAJVPY010000522">
    <property type="protein sequence ID" value="CAG8477778.1"/>
    <property type="molecule type" value="Genomic_DNA"/>
</dbReference>
<gene>
    <name evidence="2" type="ORF">DERYTH_LOCUS1771</name>
</gene>
<feature type="non-terminal residue" evidence="2">
    <location>
        <position position="1"/>
    </location>
</feature>
<name>A0A9N8W8W2_9GLOM</name>
<accession>A0A9N8W8W2</accession>
<proteinExistence type="predicted"/>
<protein>
    <submittedName>
        <fullName evidence="2">6001_t:CDS:1</fullName>
    </submittedName>
</protein>
<dbReference type="Proteomes" id="UP000789405">
    <property type="component" value="Unassembled WGS sequence"/>
</dbReference>
<evidence type="ECO:0000256" key="1">
    <source>
        <dbReference type="SAM" id="MobiDB-lite"/>
    </source>
</evidence>
<comment type="caution">
    <text evidence="2">The sequence shown here is derived from an EMBL/GenBank/DDBJ whole genome shotgun (WGS) entry which is preliminary data.</text>
</comment>
<evidence type="ECO:0000313" key="2">
    <source>
        <dbReference type="EMBL" id="CAG8477778.1"/>
    </source>
</evidence>
<sequence length="334" mass="38073">DNFNDDKALSSNDENSQEEDSDYTYNPTLEMIISISPSIDRQLSQKLPKDVKATDKILSKISYCTSATLGPLNYSLKTLYNMKPAENKKEALEVWAILEQSLLAARSLLLDFLSYTTQVKRDLTIKAIIPSYQPRAKHEELFGEELADYVKKEMKFQNSLMMLHGKKEEAEVEDSIGNLEPQVIGKIFGQILYKEVSLSPKYKYKKSPDYRYIATSVERIEALNKPFLDINTQSFKQSNSRESDDNSNFSFVANGTLVLYLTLSSSRSPSYNFTKLNYSQLSEIEQEDRTLESLYSVFIRKHLSNKSLQEGDINLFSAAYDPKASKTVSSNIRV</sequence>
<dbReference type="AlphaFoldDB" id="A0A9N8W8W2"/>
<keyword evidence="3" id="KW-1185">Reference proteome</keyword>
<evidence type="ECO:0000313" key="3">
    <source>
        <dbReference type="Proteomes" id="UP000789405"/>
    </source>
</evidence>